<dbReference type="GO" id="GO:0006660">
    <property type="term" value="P:phosphatidylserine catabolic process"/>
    <property type="evidence" value="ECO:0007669"/>
    <property type="project" value="TreeGrafter"/>
</dbReference>
<evidence type="ECO:0000313" key="3">
    <source>
        <dbReference type="WBParaSite" id="HPBE_0000578101-mRNA-1"/>
    </source>
</evidence>
<evidence type="ECO:0000259" key="1">
    <source>
        <dbReference type="Pfam" id="PF12146"/>
    </source>
</evidence>
<feature type="domain" description="Serine aminopeptidase S33" evidence="1">
    <location>
        <begin position="104"/>
        <end position="216"/>
    </location>
</feature>
<keyword evidence="2" id="KW-1185">Reference proteome</keyword>
<reference evidence="3" key="1">
    <citation type="submission" date="2019-09" db="UniProtKB">
        <authorList>
            <consortium name="WormBaseParasite"/>
        </authorList>
    </citation>
    <scope>IDENTIFICATION</scope>
</reference>
<dbReference type="ESTHER" id="helbk-a0a183fgj5">
    <property type="family name" value="ABHD12-PHARC"/>
</dbReference>
<dbReference type="WBParaSite" id="HPBE_0000578101-mRNA-1">
    <property type="protein sequence ID" value="HPBE_0000578101-mRNA-1"/>
    <property type="gene ID" value="HPBE_0000578101"/>
</dbReference>
<name>A0A183FGJ5_HELPZ</name>
<protein>
    <submittedName>
        <fullName evidence="3">Lysophosphatidylserine lipase ABHD12</fullName>
    </submittedName>
</protein>
<dbReference type="GO" id="GO:0005789">
    <property type="term" value="C:endoplasmic reticulum membrane"/>
    <property type="evidence" value="ECO:0007669"/>
    <property type="project" value="TreeGrafter"/>
</dbReference>
<dbReference type="AlphaFoldDB" id="A0A183FGJ5"/>
<dbReference type="PANTHER" id="PTHR12277:SF194">
    <property type="entry name" value="FI04476P"/>
    <property type="match status" value="1"/>
</dbReference>
<evidence type="ECO:0000313" key="2">
    <source>
        <dbReference type="Proteomes" id="UP000050761"/>
    </source>
</evidence>
<dbReference type="Proteomes" id="UP000050761">
    <property type="component" value="Unassembled WGS sequence"/>
</dbReference>
<dbReference type="InterPro" id="IPR029058">
    <property type="entry name" value="AB_hydrolase_fold"/>
</dbReference>
<sequence length="301" mass="34451">LLLTLFPHIMVKMFFLNFRRIPMTDYMNCSANNVKSIGRAFYLHGEAGNIGVWHMLPASLSSDYREKGIHPSDEEMERSLALTSYPIILYLHGNSFDRTIAHRVELYNLLNKLDLHVVAFDYRGYGDSDGDPSEPGLVNDSRLVYDYVKSHCKNNTLIVWGHSMGTGVSTKLVMDLCQEGKPPHGLILESPFNNLRDAIMKHAVSMPLRWMPESLVQSVIIKPLRDFELTMETDKRIKKVTCPILILHAENDHVIPVILARKLRDEAVAASRDVKYVEFETERNYKHKFIYLAPELPSIIP</sequence>
<dbReference type="GO" id="GO:0004622">
    <property type="term" value="F:phosphatidylcholine lysophospholipase activity"/>
    <property type="evidence" value="ECO:0007669"/>
    <property type="project" value="TreeGrafter"/>
</dbReference>
<dbReference type="Pfam" id="PF12146">
    <property type="entry name" value="Hydrolase_4"/>
    <property type="match status" value="1"/>
</dbReference>
<dbReference type="PANTHER" id="PTHR12277">
    <property type="entry name" value="ALPHA/BETA HYDROLASE DOMAIN-CONTAINING PROTEIN"/>
    <property type="match status" value="1"/>
</dbReference>
<dbReference type="InterPro" id="IPR022742">
    <property type="entry name" value="Hydrolase_4"/>
</dbReference>
<dbReference type="Gene3D" id="3.40.50.1820">
    <property type="entry name" value="alpha/beta hydrolase"/>
    <property type="match status" value="1"/>
</dbReference>
<organism evidence="2 3">
    <name type="scientific">Heligmosomoides polygyrus</name>
    <name type="common">Parasitic roundworm</name>
    <dbReference type="NCBI Taxonomy" id="6339"/>
    <lineage>
        <taxon>Eukaryota</taxon>
        <taxon>Metazoa</taxon>
        <taxon>Ecdysozoa</taxon>
        <taxon>Nematoda</taxon>
        <taxon>Chromadorea</taxon>
        <taxon>Rhabditida</taxon>
        <taxon>Rhabditina</taxon>
        <taxon>Rhabditomorpha</taxon>
        <taxon>Strongyloidea</taxon>
        <taxon>Heligmosomidae</taxon>
        <taxon>Heligmosomoides</taxon>
    </lineage>
</organism>
<dbReference type="GO" id="GO:0047372">
    <property type="term" value="F:monoacylglycerol lipase activity"/>
    <property type="evidence" value="ECO:0007669"/>
    <property type="project" value="TreeGrafter"/>
</dbReference>
<dbReference type="SUPFAM" id="SSF53474">
    <property type="entry name" value="alpha/beta-Hydrolases"/>
    <property type="match status" value="1"/>
</dbReference>
<proteinExistence type="predicted"/>
<dbReference type="GO" id="GO:0052651">
    <property type="term" value="P:monoacylglycerol catabolic process"/>
    <property type="evidence" value="ECO:0007669"/>
    <property type="project" value="TreeGrafter"/>
</dbReference>
<accession>A0A183FGJ5</accession>